<evidence type="ECO:0000313" key="1">
    <source>
        <dbReference type="EMBL" id="QDU03383.1"/>
    </source>
</evidence>
<accession>A0A517WDQ1</accession>
<reference evidence="1 2" key="1">
    <citation type="submission" date="2019-02" db="EMBL/GenBank/DDBJ databases">
        <title>Deep-cultivation of Planctomycetes and their phenomic and genomic characterization uncovers novel biology.</title>
        <authorList>
            <person name="Wiegand S."/>
            <person name="Jogler M."/>
            <person name="Boedeker C."/>
            <person name="Pinto D."/>
            <person name="Vollmers J."/>
            <person name="Rivas-Marin E."/>
            <person name="Kohn T."/>
            <person name="Peeters S.H."/>
            <person name="Heuer A."/>
            <person name="Rast P."/>
            <person name="Oberbeckmann S."/>
            <person name="Bunk B."/>
            <person name="Jeske O."/>
            <person name="Meyerdierks A."/>
            <person name="Storesund J.E."/>
            <person name="Kallscheuer N."/>
            <person name="Luecker S."/>
            <person name="Lage O.M."/>
            <person name="Pohl T."/>
            <person name="Merkel B.J."/>
            <person name="Hornburger P."/>
            <person name="Mueller R.-W."/>
            <person name="Bruemmer F."/>
            <person name="Labrenz M."/>
            <person name="Spormann A.M."/>
            <person name="Op den Camp H."/>
            <person name="Overmann J."/>
            <person name="Amann R."/>
            <person name="Jetten M.S.M."/>
            <person name="Mascher T."/>
            <person name="Medema M.H."/>
            <person name="Devos D.P."/>
            <person name="Kaster A.-K."/>
            <person name="Ovreas L."/>
            <person name="Rohde M."/>
            <person name="Galperin M.Y."/>
            <person name="Jogler C."/>
        </authorList>
    </citation>
    <scope>NUCLEOTIDE SEQUENCE [LARGE SCALE GENOMIC DNA]</scope>
    <source>
        <strain evidence="1 2">V6</strain>
    </source>
</reference>
<evidence type="ECO:0000313" key="2">
    <source>
        <dbReference type="Proteomes" id="UP000320722"/>
    </source>
</evidence>
<gene>
    <name evidence="1" type="ORF">V6x_31020</name>
</gene>
<name>A0A517WDQ1_9PLAN</name>
<dbReference type="Proteomes" id="UP000320722">
    <property type="component" value="Chromosome"/>
</dbReference>
<dbReference type="EMBL" id="CP036347">
    <property type="protein sequence ID" value="QDU03383.1"/>
    <property type="molecule type" value="Genomic_DNA"/>
</dbReference>
<dbReference type="AlphaFoldDB" id="A0A517WDQ1"/>
<proteinExistence type="predicted"/>
<protein>
    <submittedName>
        <fullName evidence="1">Uncharacterized protein</fullName>
    </submittedName>
</protein>
<organism evidence="1 2">
    <name type="scientific">Gimesia chilikensis</name>
    <dbReference type="NCBI Taxonomy" id="2605989"/>
    <lineage>
        <taxon>Bacteria</taxon>
        <taxon>Pseudomonadati</taxon>
        <taxon>Planctomycetota</taxon>
        <taxon>Planctomycetia</taxon>
        <taxon>Planctomycetales</taxon>
        <taxon>Planctomycetaceae</taxon>
        <taxon>Gimesia</taxon>
    </lineage>
</organism>
<sequence length="42" mass="4952">MSYDWFIFLRTIDPGMRVSVLFYKGNAKETCITVWSEGEFGR</sequence>